<accession>A0A5N1J6P7</accession>
<dbReference type="AlphaFoldDB" id="A0A5N1J6P7"/>
<proteinExistence type="predicted"/>
<name>A0A5N1J6P7_9BACT</name>
<gene>
    <name evidence="1" type="ORF">F0P94_08020</name>
</gene>
<reference evidence="1 2" key="1">
    <citation type="submission" date="2019-09" db="EMBL/GenBank/DDBJ databases">
        <title>Genome sequence of Adhaeribacter sp. M2.</title>
        <authorList>
            <person name="Srinivasan S."/>
        </authorList>
    </citation>
    <scope>NUCLEOTIDE SEQUENCE [LARGE SCALE GENOMIC DNA]</scope>
    <source>
        <strain evidence="1 2">M2</strain>
    </source>
</reference>
<sequence>MNINDPIAQVVQDLRNRGYIHTFIMQNHGIYCPELSQEVPAEQLTLVEAHHVDGPVADAANTHEVFAVTTSDQVKGIMLDTYSEYDAAEFAELFGRINKAQTAQA</sequence>
<evidence type="ECO:0000313" key="1">
    <source>
        <dbReference type="EMBL" id="KAA9340283.1"/>
    </source>
</evidence>
<dbReference type="RefSeq" id="WP_150903355.1">
    <property type="nucleotide sequence ID" value="NZ_VTWT01000003.1"/>
</dbReference>
<comment type="caution">
    <text evidence="1">The sequence shown here is derived from an EMBL/GenBank/DDBJ whole genome shotgun (WGS) entry which is preliminary data.</text>
</comment>
<evidence type="ECO:0000313" key="2">
    <source>
        <dbReference type="Proteomes" id="UP000326570"/>
    </source>
</evidence>
<protein>
    <recommendedName>
        <fullName evidence="3">Phosphoribosylpyrophosphate synthetase</fullName>
    </recommendedName>
</protein>
<dbReference type="EMBL" id="VTWT01000003">
    <property type="protein sequence ID" value="KAA9340283.1"/>
    <property type="molecule type" value="Genomic_DNA"/>
</dbReference>
<dbReference type="Proteomes" id="UP000326570">
    <property type="component" value="Unassembled WGS sequence"/>
</dbReference>
<organism evidence="1 2">
    <name type="scientific">Adhaeribacter soli</name>
    <dbReference type="NCBI Taxonomy" id="2607655"/>
    <lineage>
        <taxon>Bacteria</taxon>
        <taxon>Pseudomonadati</taxon>
        <taxon>Bacteroidota</taxon>
        <taxon>Cytophagia</taxon>
        <taxon>Cytophagales</taxon>
        <taxon>Hymenobacteraceae</taxon>
        <taxon>Adhaeribacter</taxon>
    </lineage>
</organism>
<evidence type="ECO:0008006" key="3">
    <source>
        <dbReference type="Google" id="ProtNLM"/>
    </source>
</evidence>
<keyword evidence="2" id="KW-1185">Reference proteome</keyword>